<dbReference type="EMBL" id="MK500336">
    <property type="protein sequence ID" value="QBK86804.1"/>
    <property type="molecule type" value="Genomic_DNA"/>
</dbReference>
<protein>
    <submittedName>
        <fullName evidence="1">Uncharacterized protein</fullName>
    </submittedName>
</protein>
<reference evidence="1" key="1">
    <citation type="journal article" date="2019" name="MBio">
        <title>Virus Genomes from Deep Sea Sediments Expand the Ocean Megavirome and Support Independent Origins of Viral Gigantism.</title>
        <authorList>
            <person name="Backstrom D."/>
            <person name="Yutin N."/>
            <person name="Jorgensen S.L."/>
            <person name="Dharamshi J."/>
            <person name="Homa F."/>
            <person name="Zaremba-Niedwiedzka K."/>
            <person name="Spang A."/>
            <person name="Wolf Y.I."/>
            <person name="Koonin E.V."/>
            <person name="Ettema T.J."/>
        </authorList>
    </citation>
    <scope>NUCLEOTIDE SEQUENCE</scope>
</reference>
<proteinExistence type="predicted"/>
<gene>
    <name evidence="1" type="ORF">LCMAC103_01360</name>
</gene>
<organism evidence="1">
    <name type="scientific">Marseillevirus LCMAC103</name>
    <dbReference type="NCBI Taxonomy" id="2506604"/>
    <lineage>
        <taxon>Viruses</taxon>
        <taxon>Varidnaviria</taxon>
        <taxon>Bamfordvirae</taxon>
        <taxon>Nucleocytoviricota</taxon>
        <taxon>Megaviricetes</taxon>
        <taxon>Pimascovirales</taxon>
        <taxon>Pimascovirales incertae sedis</taxon>
        <taxon>Marseilleviridae</taxon>
    </lineage>
</organism>
<evidence type="ECO:0000313" key="1">
    <source>
        <dbReference type="EMBL" id="QBK86804.1"/>
    </source>
</evidence>
<accession>A0A481YW65</accession>
<name>A0A481YW65_9VIRU</name>
<sequence length="429" mass="48538">MNMGRAKQKWWEVEDAPIYVDALTFGPDVRQIIEDLGASKVTAVQKFHYSDCLCNRVYLCMRGRLLEDARGAVVTALTPLVQTGRALHLPLRLRFLRYKDAVPAHQIAAHQFEVKPDMPRRGYYQILSFLLRDTLRTPLPVVEEVVAELQMHYDATTSTETKSEIADILCLAPRPQANAVGRAMLEELRLAGHVRRAHPPARTVYTDTQNVHDASINNNVKKVVHRLVELARGVEQTKRRFPAVIRDLSDSAPYARSAIQRVGERLEIDVATFEGVTLMECFCALWEYIEAHPQRADLRKRLVEEMVAMASFCATGHLARFANVVQGFTDDAALTFSLDPAARIKAILVYRLNAALQLEEHNDVMNALMDDDKTKFYEFVRDFVNKCLPEFRDAEPSVSGPQYADLARQYVTGATVAWYATDQGDIAFR</sequence>